<keyword evidence="6" id="KW-1185">Reference proteome</keyword>
<dbReference type="Pfam" id="PF12399">
    <property type="entry name" value="BCA_ABC_TP_C"/>
    <property type="match status" value="1"/>
</dbReference>
<reference evidence="5 6" key="1">
    <citation type="submission" date="2017-08" db="EMBL/GenBank/DDBJ databases">
        <title>The strain WRN001 was isolated from Binhai saline alkaline soil, Tianjin, China.</title>
        <authorList>
            <person name="Liu D."/>
            <person name="Zhang G."/>
        </authorList>
    </citation>
    <scope>NUCLEOTIDE SEQUENCE [LARGE SCALE GENOMIC DNA]</scope>
    <source>
        <strain evidence="5 6">WN019</strain>
    </source>
</reference>
<dbReference type="PROSITE" id="PS50893">
    <property type="entry name" value="ABC_TRANSPORTER_2"/>
    <property type="match status" value="1"/>
</dbReference>
<protein>
    <submittedName>
        <fullName evidence="5">ABC transporter ATP-binding protein</fullName>
    </submittedName>
</protein>
<sequence length="239" mass="25521">MLQAEGVTKSFGGLVAVNDVSFSVDDEEIVGLIGPNGAGKTTLFNTITGVHPPNQGTITLDGTELTGRKPFEIAQQGVVRTFQTARTFNESTVLENVTVGAVFGDGQDPDAAEETARECLSFVGLEDQADAEVSGLNLADRKLLELARGLATDPNFMLVDEIGSGLTPAELQTLTDTLERTCHDRGISVFWIEHIMDAIMGATDRIIVLDQGQKIADGPPEEVRNDERVTEAYLGGGDE</sequence>
<feature type="domain" description="ABC transporter" evidence="4">
    <location>
        <begin position="2"/>
        <end position="236"/>
    </location>
</feature>
<dbReference type="CDD" id="cd03219">
    <property type="entry name" value="ABC_Mj1267_LivG_branched"/>
    <property type="match status" value="1"/>
</dbReference>
<evidence type="ECO:0000259" key="4">
    <source>
        <dbReference type="PROSITE" id="PS50893"/>
    </source>
</evidence>
<dbReference type="GO" id="GO:0005886">
    <property type="term" value="C:plasma membrane"/>
    <property type="evidence" value="ECO:0007669"/>
    <property type="project" value="TreeGrafter"/>
</dbReference>
<dbReference type="Gene3D" id="3.40.50.300">
    <property type="entry name" value="P-loop containing nucleotide triphosphate hydrolases"/>
    <property type="match status" value="1"/>
</dbReference>
<evidence type="ECO:0000256" key="3">
    <source>
        <dbReference type="ARBA" id="ARBA00022840"/>
    </source>
</evidence>
<dbReference type="GO" id="GO:0015188">
    <property type="term" value="F:L-isoleucine transmembrane transporter activity"/>
    <property type="evidence" value="ECO:0007669"/>
    <property type="project" value="TreeGrafter"/>
</dbReference>
<dbReference type="InterPro" id="IPR027417">
    <property type="entry name" value="P-loop_NTPase"/>
</dbReference>
<dbReference type="GO" id="GO:0005524">
    <property type="term" value="F:ATP binding"/>
    <property type="evidence" value="ECO:0007669"/>
    <property type="project" value="UniProtKB-KW"/>
</dbReference>
<dbReference type="GO" id="GO:0015192">
    <property type="term" value="F:L-phenylalanine transmembrane transporter activity"/>
    <property type="evidence" value="ECO:0007669"/>
    <property type="project" value="TreeGrafter"/>
</dbReference>
<dbReference type="PANTHER" id="PTHR45772">
    <property type="entry name" value="CONSERVED COMPONENT OF ABC TRANSPORTER FOR NATURAL AMINO ACIDS-RELATED"/>
    <property type="match status" value="1"/>
</dbReference>
<keyword evidence="2" id="KW-0547">Nucleotide-binding</keyword>
<dbReference type="GO" id="GO:1903806">
    <property type="term" value="P:L-isoleucine import across plasma membrane"/>
    <property type="evidence" value="ECO:0007669"/>
    <property type="project" value="TreeGrafter"/>
</dbReference>
<evidence type="ECO:0000256" key="2">
    <source>
        <dbReference type="ARBA" id="ARBA00022741"/>
    </source>
</evidence>
<evidence type="ECO:0000313" key="6">
    <source>
        <dbReference type="Proteomes" id="UP000218083"/>
    </source>
</evidence>
<keyword evidence="1" id="KW-0813">Transport</keyword>
<dbReference type="EMBL" id="NSKC01000008">
    <property type="protein sequence ID" value="PAU83011.1"/>
    <property type="molecule type" value="Genomic_DNA"/>
</dbReference>
<dbReference type="GO" id="GO:0016887">
    <property type="term" value="F:ATP hydrolysis activity"/>
    <property type="evidence" value="ECO:0007669"/>
    <property type="project" value="InterPro"/>
</dbReference>
<accession>A0A2A2FBY4</accession>
<name>A0A2A2FBY4_9EURY</name>
<dbReference type="RefSeq" id="WP_095637622.1">
    <property type="nucleotide sequence ID" value="NZ_NSKC01000008.1"/>
</dbReference>
<gene>
    <name evidence="5" type="ORF">CK500_12870</name>
</gene>
<dbReference type="InterPro" id="IPR003439">
    <property type="entry name" value="ABC_transporter-like_ATP-bd"/>
</dbReference>
<dbReference type="GO" id="GO:0015808">
    <property type="term" value="P:L-alanine transport"/>
    <property type="evidence" value="ECO:0007669"/>
    <property type="project" value="TreeGrafter"/>
</dbReference>
<dbReference type="InterPro" id="IPR051120">
    <property type="entry name" value="ABC_AA/LPS_Transport"/>
</dbReference>
<dbReference type="InterPro" id="IPR003593">
    <property type="entry name" value="AAA+_ATPase"/>
</dbReference>
<dbReference type="InterPro" id="IPR032823">
    <property type="entry name" value="BCA_ABC_TP_C"/>
</dbReference>
<comment type="caution">
    <text evidence="5">The sequence shown here is derived from an EMBL/GenBank/DDBJ whole genome shotgun (WGS) entry which is preliminary data.</text>
</comment>
<keyword evidence="3 5" id="KW-0067">ATP-binding</keyword>
<dbReference type="SUPFAM" id="SSF52540">
    <property type="entry name" value="P-loop containing nucleoside triphosphate hydrolases"/>
    <property type="match status" value="1"/>
</dbReference>
<dbReference type="GO" id="GO:0005304">
    <property type="term" value="F:L-valine transmembrane transporter activity"/>
    <property type="evidence" value="ECO:0007669"/>
    <property type="project" value="TreeGrafter"/>
</dbReference>
<dbReference type="AlphaFoldDB" id="A0A2A2FBY4"/>
<dbReference type="PANTHER" id="PTHR45772:SF7">
    <property type="entry name" value="AMINO ACID ABC TRANSPORTER ATP-BINDING PROTEIN"/>
    <property type="match status" value="1"/>
</dbReference>
<dbReference type="Proteomes" id="UP000218083">
    <property type="component" value="Unassembled WGS sequence"/>
</dbReference>
<evidence type="ECO:0000256" key="1">
    <source>
        <dbReference type="ARBA" id="ARBA00022448"/>
    </source>
</evidence>
<dbReference type="GO" id="GO:0042941">
    <property type="term" value="P:D-alanine transmembrane transport"/>
    <property type="evidence" value="ECO:0007669"/>
    <property type="project" value="TreeGrafter"/>
</dbReference>
<evidence type="ECO:0000313" key="5">
    <source>
        <dbReference type="EMBL" id="PAU83011.1"/>
    </source>
</evidence>
<dbReference type="Pfam" id="PF00005">
    <property type="entry name" value="ABC_tran"/>
    <property type="match status" value="1"/>
</dbReference>
<dbReference type="SMART" id="SM00382">
    <property type="entry name" value="AAA"/>
    <property type="match status" value="1"/>
</dbReference>
<dbReference type="GO" id="GO:1903805">
    <property type="term" value="P:L-valine import across plasma membrane"/>
    <property type="evidence" value="ECO:0007669"/>
    <property type="project" value="TreeGrafter"/>
</dbReference>
<organism evidence="5 6">
    <name type="scientific">Halorubrum salipaludis</name>
    <dbReference type="NCBI Taxonomy" id="2032630"/>
    <lineage>
        <taxon>Archaea</taxon>
        <taxon>Methanobacteriati</taxon>
        <taxon>Methanobacteriota</taxon>
        <taxon>Stenosarchaea group</taxon>
        <taxon>Halobacteria</taxon>
        <taxon>Halobacteriales</taxon>
        <taxon>Haloferacaceae</taxon>
        <taxon>Halorubrum</taxon>
    </lineage>
</organism>
<proteinExistence type="predicted"/>